<reference evidence="1 2" key="1">
    <citation type="journal article" date="2021" name="Commun. Biol.">
        <title>The genome of Shorea leprosula (Dipterocarpaceae) highlights the ecological relevance of drought in aseasonal tropical rainforests.</title>
        <authorList>
            <person name="Ng K.K.S."/>
            <person name="Kobayashi M.J."/>
            <person name="Fawcett J.A."/>
            <person name="Hatakeyama M."/>
            <person name="Paape T."/>
            <person name="Ng C.H."/>
            <person name="Ang C.C."/>
            <person name="Tnah L.H."/>
            <person name="Lee C.T."/>
            <person name="Nishiyama T."/>
            <person name="Sese J."/>
            <person name="O'Brien M.J."/>
            <person name="Copetti D."/>
            <person name="Mohd Noor M.I."/>
            <person name="Ong R.C."/>
            <person name="Putra M."/>
            <person name="Sireger I.Z."/>
            <person name="Indrioko S."/>
            <person name="Kosugi Y."/>
            <person name="Izuno A."/>
            <person name="Isagi Y."/>
            <person name="Lee S.L."/>
            <person name="Shimizu K.K."/>
        </authorList>
    </citation>
    <scope>NUCLEOTIDE SEQUENCE [LARGE SCALE GENOMIC DNA]</scope>
    <source>
        <strain evidence="1">214</strain>
    </source>
</reference>
<proteinExistence type="predicted"/>
<dbReference type="EMBL" id="BPVZ01000020">
    <property type="protein sequence ID" value="GKV03377.1"/>
    <property type="molecule type" value="Genomic_DNA"/>
</dbReference>
<evidence type="ECO:0000313" key="2">
    <source>
        <dbReference type="Proteomes" id="UP001054252"/>
    </source>
</evidence>
<organism evidence="1 2">
    <name type="scientific">Rubroshorea leprosula</name>
    <dbReference type="NCBI Taxonomy" id="152421"/>
    <lineage>
        <taxon>Eukaryota</taxon>
        <taxon>Viridiplantae</taxon>
        <taxon>Streptophyta</taxon>
        <taxon>Embryophyta</taxon>
        <taxon>Tracheophyta</taxon>
        <taxon>Spermatophyta</taxon>
        <taxon>Magnoliopsida</taxon>
        <taxon>eudicotyledons</taxon>
        <taxon>Gunneridae</taxon>
        <taxon>Pentapetalae</taxon>
        <taxon>rosids</taxon>
        <taxon>malvids</taxon>
        <taxon>Malvales</taxon>
        <taxon>Dipterocarpaceae</taxon>
        <taxon>Rubroshorea</taxon>
    </lineage>
</organism>
<sequence length="56" mass="6410">MADAEVEGEGLVHHPLVVLNIERNVQLPMHPKLLLLRVGFKIWKMKPIVTFCTTFV</sequence>
<name>A0AAV5IN84_9ROSI</name>
<evidence type="ECO:0000313" key="1">
    <source>
        <dbReference type="EMBL" id="GKV03377.1"/>
    </source>
</evidence>
<keyword evidence="2" id="KW-1185">Reference proteome</keyword>
<dbReference type="AlphaFoldDB" id="A0AAV5IN84"/>
<protein>
    <submittedName>
        <fullName evidence="1">Uncharacterized protein</fullName>
    </submittedName>
</protein>
<gene>
    <name evidence="1" type="ORF">SLEP1_g15686</name>
</gene>
<dbReference type="Proteomes" id="UP001054252">
    <property type="component" value="Unassembled WGS sequence"/>
</dbReference>
<accession>A0AAV5IN84</accession>
<comment type="caution">
    <text evidence="1">The sequence shown here is derived from an EMBL/GenBank/DDBJ whole genome shotgun (WGS) entry which is preliminary data.</text>
</comment>